<dbReference type="InterPro" id="IPR037237">
    <property type="entry name" value="IlvD/EDD_N"/>
</dbReference>
<protein>
    <recommendedName>
        <fullName evidence="11">Dihydroxy-acid dehydratase</fullName>
    </recommendedName>
</protein>
<reference evidence="9 10" key="1">
    <citation type="submission" date="2023-08" db="EMBL/GenBank/DDBJ databases">
        <title>Black Yeasts Isolated from many extreme environments.</title>
        <authorList>
            <person name="Coleine C."/>
            <person name="Stajich J.E."/>
            <person name="Selbmann L."/>
        </authorList>
    </citation>
    <scope>NUCLEOTIDE SEQUENCE [LARGE SCALE GENOMIC DNA]</scope>
    <source>
        <strain evidence="9 10">CCFEE 5792</strain>
    </source>
</reference>
<keyword evidence="6" id="KW-0175">Coiled coil</keyword>
<keyword evidence="2" id="KW-0479">Metal-binding</keyword>
<accession>A0AAV9NPB5</accession>
<dbReference type="InterPro" id="IPR052352">
    <property type="entry name" value="Sugar_Degrad_Dehydratases"/>
</dbReference>
<evidence type="ECO:0000256" key="4">
    <source>
        <dbReference type="ARBA" id="ARBA00023014"/>
    </source>
</evidence>
<dbReference type="SUPFAM" id="SSF52016">
    <property type="entry name" value="LeuD/IlvD-like"/>
    <property type="match status" value="1"/>
</dbReference>
<evidence type="ECO:0008006" key="11">
    <source>
        <dbReference type="Google" id="ProtNLM"/>
    </source>
</evidence>
<dbReference type="PANTHER" id="PTHR43183">
    <property type="entry name" value="HYPOTHETICAL DIHYDROXYACID DEHYDRATASE (EUROFUNG)-RELATED"/>
    <property type="match status" value="1"/>
</dbReference>
<keyword evidence="10" id="KW-1185">Reference proteome</keyword>
<dbReference type="GO" id="GO:0051536">
    <property type="term" value="F:iron-sulfur cluster binding"/>
    <property type="evidence" value="ECO:0007669"/>
    <property type="project" value="UniProtKB-KW"/>
</dbReference>
<dbReference type="PROSITE" id="PS00886">
    <property type="entry name" value="ILVD_EDD_1"/>
    <property type="match status" value="1"/>
</dbReference>
<dbReference type="InterPro" id="IPR020558">
    <property type="entry name" value="DiOHA_6PGluconate_deHydtase_CS"/>
</dbReference>
<dbReference type="GeneID" id="89976132"/>
<dbReference type="EMBL" id="JAVRRD010000003">
    <property type="protein sequence ID" value="KAK5061424.1"/>
    <property type="molecule type" value="Genomic_DNA"/>
</dbReference>
<feature type="domain" description="Dihydroxy-acid/6-phosphogluconate dehydratase N-terminal" evidence="7">
    <location>
        <begin position="106"/>
        <end position="420"/>
    </location>
</feature>
<dbReference type="SUPFAM" id="SSF143975">
    <property type="entry name" value="IlvD/EDD N-terminal domain-like"/>
    <property type="match status" value="1"/>
</dbReference>
<evidence type="ECO:0000256" key="1">
    <source>
        <dbReference type="ARBA" id="ARBA00006486"/>
    </source>
</evidence>
<dbReference type="InterPro" id="IPR056740">
    <property type="entry name" value="ILV_EDD_C"/>
</dbReference>
<comment type="caution">
    <text evidence="9">The sequence shown here is derived from an EMBL/GenBank/DDBJ whole genome shotgun (WGS) entry which is preliminary data.</text>
</comment>
<gene>
    <name evidence="9" type="ORF">LTR84_007967</name>
</gene>
<dbReference type="AlphaFoldDB" id="A0AAV9NPB5"/>
<dbReference type="InterPro" id="IPR042096">
    <property type="entry name" value="Dihydro-acid_dehy_C"/>
</dbReference>
<dbReference type="RefSeq" id="XP_064710521.1">
    <property type="nucleotide sequence ID" value="XM_064851518.1"/>
</dbReference>
<proteinExistence type="inferred from homology"/>
<dbReference type="NCBIfam" id="NF009560">
    <property type="entry name" value="PRK13017.1"/>
    <property type="match status" value="1"/>
</dbReference>
<evidence type="ECO:0000259" key="8">
    <source>
        <dbReference type="Pfam" id="PF24877"/>
    </source>
</evidence>
<dbReference type="InterPro" id="IPR000581">
    <property type="entry name" value="ILV_EDD_N"/>
</dbReference>
<dbReference type="Proteomes" id="UP001358417">
    <property type="component" value="Unassembled WGS sequence"/>
</dbReference>
<dbReference type="PANTHER" id="PTHR43183:SF1">
    <property type="entry name" value="HYPOTHETICAL DIHYDROXY-ACID DEHYDRATASE (EUROFUNG)-RELATED"/>
    <property type="match status" value="1"/>
</dbReference>
<feature type="domain" description="Dihydroxy-acid/6-phosphogluconate dehydratase C-terminal" evidence="8">
    <location>
        <begin position="431"/>
        <end position="637"/>
    </location>
</feature>
<evidence type="ECO:0000256" key="3">
    <source>
        <dbReference type="ARBA" id="ARBA00023004"/>
    </source>
</evidence>
<dbReference type="NCBIfam" id="NF004784">
    <property type="entry name" value="PRK06131.1"/>
    <property type="match status" value="1"/>
</dbReference>
<dbReference type="Pfam" id="PF00920">
    <property type="entry name" value="ILVD_EDD_N"/>
    <property type="match status" value="1"/>
</dbReference>
<evidence type="ECO:0000256" key="5">
    <source>
        <dbReference type="ARBA" id="ARBA00023239"/>
    </source>
</evidence>
<evidence type="ECO:0000313" key="10">
    <source>
        <dbReference type="Proteomes" id="UP001358417"/>
    </source>
</evidence>
<evidence type="ECO:0000313" key="9">
    <source>
        <dbReference type="EMBL" id="KAK5061424.1"/>
    </source>
</evidence>
<feature type="coiled-coil region" evidence="6">
    <location>
        <begin position="25"/>
        <end position="52"/>
    </location>
</feature>
<evidence type="ECO:0000256" key="6">
    <source>
        <dbReference type="SAM" id="Coils"/>
    </source>
</evidence>
<keyword evidence="5" id="KW-0456">Lyase</keyword>
<organism evidence="9 10">
    <name type="scientific">Exophiala bonariae</name>
    <dbReference type="NCBI Taxonomy" id="1690606"/>
    <lineage>
        <taxon>Eukaryota</taxon>
        <taxon>Fungi</taxon>
        <taxon>Dikarya</taxon>
        <taxon>Ascomycota</taxon>
        <taxon>Pezizomycotina</taxon>
        <taxon>Eurotiomycetes</taxon>
        <taxon>Chaetothyriomycetidae</taxon>
        <taxon>Chaetothyriales</taxon>
        <taxon>Herpotrichiellaceae</taxon>
        <taxon>Exophiala</taxon>
    </lineage>
</organism>
<name>A0AAV9NPB5_9EURO</name>
<keyword evidence="4" id="KW-0411">Iron-sulfur</keyword>
<dbReference type="GO" id="GO:0016836">
    <property type="term" value="F:hydro-lyase activity"/>
    <property type="evidence" value="ECO:0007669"/>
    <property type="project" value="UniProtKB-ARBA"/>
</dbReference>
<sequence>MACQKEPEACATCPSDGHQHGIGDIEDYKLELEALRKRTQELESKLASVNLDVGTSTNGTATKPRSKPRLRSEYWFNADENKEMCALYTDRYLNYGLTHEELNSGKPIIGIAQSGSDLAPCNRYHLQLAKRVREGIRSSGAIAFEFPTHPIQESSRRPTATLDRNLAYLGLVELLHAYPLDGVVLLTGCDKTTPAFLMAAATVNIPSICLNVGPMLNGRLGSNDKMGSGTVLWKARDMHAAGEIDDETLMAMISSGTPSAGHCNTMGTASTMNALAEALGMALPGSAAIPAPYRERLQCAYKTGRQIVEMVHSDRKPSDIMTREAFENAIIVNSAIGGSTNAPIHLNAVAKHIGVPLDLNDWDTIGFDIPLLLNVQPAGEMLCEEYYKAGGLPAIMAELLQQNKLHADIVTANGKTVRENVTGKQTWDRQTIKAYQEPMKTSAGFLHMTGNLFDSAIMKTSVVSDDFRKEFLEDPKDPNAFECKAVVFDGREDFIERIDDPKTGIDRRTILVIRGVGPLGYPGAAEVVNMHAPGYIIKQGVTSLPCIGDGRQSGTSGSPSILNASPEAAAGGNLAILRDGDRLRVDLNKRTVNILIPHDQLKKRRDELEAKGGYAVPESQTPWQDIFRREVGQLNEGMVLKNAPKFQRVAQRWPAPKHNH</sequence>
<evidence type="ECO:0000256" key="2">
    <source>
        <dbReference type="ARBA" id="ARBA00022723"/>
    </source>
</evidence>
<evidence type="ECO:0000259" key="7">
    <source>
        <dbReference type="Pfam" id="PF00920"/>
    </source>
</evidence>
<dbReference type="Pfam" id="PF24877">
    <property type="entry name" value="ILV_EDD_C"/>
    <property type="match status" value="1"/>
</dbReference>
<comment type="similarity">
    <text evidence="1">Belongs to the IlvD/Edd family.</text>
</comment>
<keyword evidence="3" id="KW-0408">Iron</keyword>
<dbReference type="GO" id="GO:0046872">
    <property type="term" value="F:metal ion binding"/>
    <property type="evidence" value="ECO:0007669"/>
    <property type="project" value="UniProtKB-KW"/>
</dbReference>
<dbReference type="Gene3D" id="3.50.30.80">
    <property type="entry name" value="IlvD/EDD C-terminal domain-like"/>
    <property type="match status" value="1"/>
</dbReference>